<keyword evidence="3" id="KW-1185">Reference proteome</keyword>
<dbReference type="EnsemblPlants" id="TuG1812G0100003236.01.T03">
    <property type="protein sequence ID" value="TuG1812G0100003236.01.T03"/>
    <property type="gene ID" value="TuG1812G0100003236.01"/>
</dbReference>
<accession>A0A8R7P4C2</accession>
<feature type="compositionally biased region" description="Polar residues" evidence="1">
    <location>
        <begin position="8"/>
        <end position="21"/>
    </location>
</feature>
<proteinExistence type="predicted"/>
<organism evidence="2 3">
    <name type="scientific">Triticum urartu</name>
    <name type="common">Red wild einkorn</name>
    <name type="synonym">Crithodium urartu</name>
    <dbReference type="NCBI Taxonomy" id="4572"/>
    <lineage>
        <taxon>Eukaryota</taxon>
        <taxon>Viridiplantae</taxon>
        <taxon>Streptophyta</taxon>
        <taxon>Embryophyta</taxon>
        <taxon>Tracheophyta</taxon>
        <taxon>Spermatophyta</taxon>
        <taxon>Magnoliopsida</taxon>
        <taxon>Liliopsida</taxon>
        <taxon>Poales</taxon>
        <taxon>Poaceae</taxon>
        <taxon>BOP clade</taxon>
        <taxon>Pooideae</taxon>
        <taxon>Triticodae</taxon>
        <taxon>Triticeae</taxon>
        <taxon>Triticinae</taxon>
        <taxon>Triticum</taxon>
    </lineage>
</organism>
<reference evidence="2" key="3">
    <citation type="submission" date="2022-06" db="UniProtKB">
        <authorList>
            <consortium name="EnsemblPlants"/>
        </authorList>
    </citation>
    <scope>IDENTIFICATION</scope>
</reference>
<name>A0A8R7P4C2_TRIUA</name>
<evidence type="ECO:0000256" key="1">
    <source>
        <dbReference type="SAM" id="MobiDB-lite"/>
    </source>
</evidence>
<sequence length="51" mass="5272">MDGKLSPVGNNCISSATSSVSPLHVSLHASSPSTKPRRDVGHQPKATSQES</sequence>
<dbReference type="Gramene" id="TuG1812G0100003236.01.T03">
    <property type="protein sequence ID" value="TuG1812G0100003236.01.T03"/>
    <property type="gene ID" value="TuG1812G0100003236.01"/>
</dbReference>
<dbReference type="AlphaFoldDB" id="A0A8R7P4C2"/>
<reference evidence="3" key="1">
    <citation type="journal article" date="2013" name="Nature">
        <title>Draft genome of the wheat A-genome progenitor Triticum urartu.</title>
        <authorList>
            <person name="Ling H.Q."/>
            <person name="Zhao S."/>
            <person name="Liu D."/>
            <person name="Wang J."/>
            <person name="Sun H."/>
            <person name="Zhang C."/>
            <person name="Fan H."/>
            <person name="Li D."/>
            <person name="Dong L."/>
            <person name="Tao Y."/>
            <person name="Gao C."/>
            <person name="Wu H."/>
            <person name="Li Y."/>
            <person name="Cui Y."/>
            <person name="Guo X."/>
            <person name="Zheng S."/>
            <person name="Wang B."/>
            <person name="Yu K."/>
            <person name="Liang Q."/>
            <person name="Yang W."/>
            <person name="Lou X."/>
            <person name="Chen J."/>
            <person name="Feng M."/>
            <person name="Jian J."/>
            <person name="Zhang X."/>
            <person name="Luo G."/>
            <person name="Jiang Y."/>
            <person name="Liu J."/>
            <person name="Wang Z."/>
            <person name="Sha Y."/>
            <person name="Zhang B."/>
            <person name="Wu H."/>
            <person name="Tang D."/>
            <person name="Shen Q."/>
            <person name="Xue P."/>
            <person name="Zou S."/>
            <person name="Wang X."/>
            <person name="Liu X."/>
            <person name="Wang F."/>
            <person name="Yang Y."/>
            <person name="An X."/>
            <person name="Dong Z."/>
            <person name="Zhang K."/>
            <person name="Zhang X."/>
            <person name="Luo M.C."/>
            <person name="Dvorak J."/>
            <person name="Tong Y."/>
            <person name="Wang J."/>
            <person name="Yang H."/>
            <person name="Li Z."/>
            <person name="Wang D."/>
            <person name="Zhang A."/>
            <person name="Wang J."/>
        </authorList>
    </citation>
    <scope>NUCLEOTIDE SEQUENCE</scope>
    <source>
        <strain evidence="3">cv. G1812</strain>
    </source>
</reference>
<evidence type="ECO:0000313" key="3">
    <source>
        <dbReference type="Proteomes" id="UP000015106"/>
    </source>
</evidence>
<reference evidence="2" key="2">
    <citation type="submission" date="2018-03" db="EMBL/GenBank/DDBJ databases">
        <title>The Triticum urartu genome reveals the dynamic nature of wheat genome evolution.</title>
        <authorList>
            <person name="Ling H."/>
            <person name="Ma B."/>
            <person name="Shi X."/>
            <person name="Liu H."/>
            <person name="Dong L."/>
            <person name="Sun H."/>
            <person name="Cao Y."/>
            <person name="Gao Q."/>
            <person name="Zheng S."/>
            <person name="Li Y."/>
            <person name="Yu Y."/>
            <person name="Du H."/>
            <person name="Qi M."/>
            <person name="Li Y."/>
            <person name="Yu H."/>
            <person name="Cui Y."/>
            <person name="Wang N."/>
            <person name="Chen C."/>
            <person name="Wu H."/>
            <person name="Zhao Y."/>
            <person name="Zhang J."/>
            <person name="Li Y."/>
            <person name="Zhou W."/>
            <person name="Zhang B."/>
            <person name="Hu W."/>
            <person name="Eijk M."/>
            <person name="Tang J."/>
            <person name="Witsenboer H."/>
            <person name="Zhao S."/>
            <person name="Li Z."/>
            <person name="Zhang A."/>
            <person name="Wang D."/>
            <person name="Liang C."/>
        </authorList>
    </citation>
    <scope>NUCLEOTIDE SEQUENCE [LARGE SCALE GENOMIC DNA]</scope>
    <source>
        <strain evidence="2">cv. G1812</strain>
    </source>
</reference>
<protein>
    <submittedName>
        <fullName evidence="2">Uncharacterized protein</fullName>
    </submittedName>
</protein>
<dbReference type="Proteomes" id="UP000015106">
    <property type="component" value="Chromosome 1"/>
</dbReference>
<feature type="region of interest" description="Disordered" evidence="1">
    <location>
        <begin position="1"/>
        <end position="51"/>
    </location>
</feature>
<evidence type="ECO:0000313" key="2">
    <source>
        <dbReference type="EnsemblPlants" id="TuG1812G0100003236.01.T03"/>
    </source>
</evidence>